<gene>
    <name evidence="1" type="ORF">GF339_23025</name>
</gene>
<evidence type="ECO:0000313" key="2">
    <source>
        <dbReference type="Proteomes" id="UP000649604"/>
    </source>
</evidence>
<feature type="non-terminal residue" evidence="1">
    <location>
        <position position="203"/>
    </location>
</feature>
<evidence type="ECO:0000313" key="1">
    <source>
        <dbReference type="EMBL" id="MBD3327477.1"/>
    </source>
</evidence>
<reference evidence="1" key="1">
    <citation type="submission" date="2019-11" db="EMBL/GenBank/DDBJ databases">
        <title>Microbial mats filling the niche in hypersaline microbial mats.</title>
        <authorList>
            <person name="Wong H.L."/>
            <person name="Macleod F.I."/>
            <person name="White R.A. III"/>
            <person name="Burns B.P."/>
        </authorList>
    </citation>
    <scope>NUCLEOTIDE SEQUENCE</scope>
    <source>
        <strain evidence="1">Rbin_158</strain>
    </source>
</reference>
<accession>A0A9D5Q8L3</accession>
<comment type="caution">
    <text evidence="1">The sequence shown here is derived from an EMBL/GenBank/DDBJ whole genome shotgun (WGS) entry which is preliminary data.</text>
</comment>
<dbReference type="EMBL" id="WJJP01000743">
    <property type="protein sequence ID" value="MBD3327477.1"/>
    <property type="molecule type" value="Genomic_DNA"/>
</dbReference>
<proteinExistence type="predicted"/>
<sequence length="203" mass="23890">MWPAIGKLYFCPIPEQRGAYPSTMKQQWLKKLQGGWKIKAQMKRLHDYIYAMSNEPLDRPYYEENRQKIFQTIECLILQLQDILTLQQQPPAPQQDDDNAAPPERENFRLADLLTMFHRTIENLQRTSPQIQQDAIDILYSYFIELQGLYDLLLVSTYQQDSSNIPLFPASSEEQTNRSFRLPADIENDSLIQEYHSIPYTDL</sequence>
<name>A0A9D5Q8L3_9BACT</name>
<organism evidence="1 2">
    <name type="scientific">candidate division KSB3 bacterium</name>
    <dbReference type="NCBI Taxonomy" id="2044937"/>
    <lineage>
        <taxon>Bacteria</taxon>
        <taxon>candidate division KSB3</taxon>
    </lineage>
</organism>
<protein>
    <submittedName>
        <fullName evidence="1">Uncharacterized protein</fullName>
    </submittedName>
</protein>
<dbReference type="AlphaFoldDB" id="A0A9D5Q8L3"/>
<dbReference type="Proteomes" id="UP000649604">
    <property type="component" value="Unassembled WGS sequence"/>
</dbReference>